<proteinExistence type="predicted"/>
<feature type="domain" description="EAL" evidence="2">
    <location>
        <begin position="244"/>
        <end position="494"/>
    </location>
</feature>
<dbReference type="SUPFAM" id="SSF55073">
    <property type="entry name" value="Nucleotide cyclase"/>
    <property type="match status" value="1"/>
</dbReference>
<dbReference type="Proteomes" id="UP000663918">
    <property type="component" value="Chromosome"/>
</dbReference>
<dbReference type="InterPro" id="IPR000160">
    <property type="entry name" value="GGDEF_dom"/>
</dbReference>
<dbReference type="SMART" id="SM00052">
    <property type="entry name" value="EAL"/>
    <property type="match status" value="1"/>
</dbReference>
<dbReference type="KEGG" id="bgoe:IFJ75_07125"/>
<evidence type="ECO:0000313" key="5">
    <source>
        <dbReference type="Proteomes" id="UP000663918"/>
    </source>
</evidence>
<keyword evidence="5" id="KW-1185">Reference proteome</keyword>
<reference evidence="4" key="1">
    <citation type="submission" date="2020-09" db="EMBL/GenBank/DDBJ databases">
        <title>Brevundimonas sp. LVF2 isolated from a puddle in Goettingen, Germany.</title>
        <authorList>
            <person name="Friedrich I."/>
            <person name="Klassen A."/>
            <person name="Hannes N."/>
            <person name="Schneider D."/>
            <person name="Hertel R."/>
            <person name="Daniel R."/>
        </authorList>
    </citation>
    <scope>NUCLEOTIDE SEQUENCE</scope>
    <source>
        <strain evidence="4">LVF2</strain>
    </source>
</reference>
<keyword evidence="1" id="KW-1133">Transmembrane helix</keyword>
<dbReference type="NCBIfam" id="TIGR00254">
    <property type="entry name" value="GGDEF"/>
    <property type="match status" value="1"/>
</dbReference>
<dbReference type="PROSITE" id="PS50887">
    <property type="entry name" value="GGDEF"/>
    <property type="match status" value="1"/>
</dbReference>
<dbReference type="PANTHER" id="PTHR44757">
    <property type="entry name" value="DIGUANYLATE CYCLASE DGCP"/>
    <property type="match status" value="1"/>
</dbReference>
<keyword evidence="1" id="KW-0472">Membrane</keyword>
<gene>
    <name evidence="4" type="ORF">IFJ75_07125</name>
</gene>
<sequence length="512" mass="55124">MSPVPARQPLDILSTAAALSIMALMVVLLVIATNDPANRSLVTTVAIGLGASGLILYRQLRKNQGGLKMSEARAHYSATHDPVTQLPTKSLFLDRMGDLPDEARVGVFCIGLDQFEELYDFLGHDVGDRVIAELSKRLATVCPETDAVARIADGVFALYWRDLTPAKAEGVAAQLLRLLAAPCEAASRDTVISASIGLAFWTPADGRPEEGLRRARLAMAGARKHGGAGWRAFDPAMDSELRERKAMEADLRAALAQPEGALTLSYQPQINAKGAMTGVEALMRWNHPVRGVISPTVFVPLAENCGLSEAVDRFALKQAFIDSRRWPSIRTAINISATQVQAGDLVGLLQGLLTETGASAKSLEIEITESVLLSDDPETYETLKAVRKMGFTLAIDDFGTGYSSLGYLRRFPIDKIKIDRSFVTHLGMQPESDAIVRAIVEMAEALDLKVLAEGVETRAQVDRLAIVGCGDIQGFYFSRPVEAEAIDRMLARDGGQTPRIQAAKGGAKGQAA</sequence>
<protein>
    <submittedName>
        <fullName evidence="4">GGDEF domain-containing protein</fullName>
    </submittedName>
</protein>
<evidence type="ECO:0000259" key="3">
    <source>
        <dbReference type="PROSITE" id="PS50887"/>
    </source>
</evidence>
<evidence type="ECO:0000313" key="4">
    <source>
        <dbReference type="EMBL" id="QTC92628.1"/>
    </source>
</evidence>
<name>A0A975C2E5_9CAUL</name>
<dbReference type="InterPro" id="IPR052155">
    <property type="entry name" value="Biofilm_reg_signaling"/>
</dbReference>
<dbReference type="Pfam" id="PF00990">
    <property type="entry name" value="GGDEF"/>
    <property type="match status" value="1"/>
</dbReference>
<dbReference type="Gene3D" id="3.20.20.450">
    <property type="entry name" value="EAL domain"/>
    <property type="match status" value="1"/>
</dbReference>
<dbReference type="PANTHER" id="PTHR44757:SF2">
    <property type="entry name" value="BIOFILM ARCHITECTURE MAINTENANCE PROTEIN MBAA"/>
    <property type="match status" value="1"/>
</dbReference>
<dbReference type="CDD" id="cd01949">
    <property type="entry name" value="GGDEF"/>
    <property type="match status" value="1"/>
</dbReference>
<evidence type="ECO:0000259" key="2">
    <source>
        <dbReference type="PROSITE" id="PS50883"/>
    </source>
</evidence>
<evidence type="ECO:0000256" key="1">
    <source>
        <dbReference type="SAM" id="Phobius"/>
    </source>
</evidence>
<dbReference type="InterPro" id="IPR001633">
    <property type="entry name" value="EAL_dom"/>
</dbReference>
<feature type="transmembrane region" description="Helical" evidence="1">
    <location>
        <begin position="39"/>
        <end position="57"/>
    </location>
</feature>
<dbReference type="CDD" id="cd01948">
    <property type="entry name" value="EAL"/>
    <property type="match status" value="1"/>
</dbReference>
<keyword evidence="1" id="KW-0812">Transmembrane</keyword>
<dbReference type="Gene3D" id="3.30.70.270">
    <property type="match status" value="1"/>
</dbReference>
<dbReference type="Pfam" id="PF00563">
    <property type="entry name" value="EAL"/>
    <property type="match status" value="1"/>
</dbReference>
<dbReference type="InterPro" id="IPR035919">
    <property type="entry name" value="EAL_sf"/>
</dbReference>
<dbReference type="SUPFAM" id="SSF141868">
    <property type="entry name" value="EAL domain-like"/>
    <property type="match status" value="1"/>
</dbReference>
<dbReference type="AlphaFoldDB" id="A0A975C2E5"/>
<feature type="transmembrane region" description="Helical" evidence="1">
    <location>
        <begin position="12"/>
        <end position="33"/>
    </location>
</feature>
<feature type="domain" description="GGDEF" evidence="3">
    <location>
        <begin position="103"/>
        <end position="235"/>
    </location>
</feature>
<accession>A0A975C2E5</accession>
<organism evidence="4 5">
    <name type="scientific">Brevundimonas goettingensis</name>
    <dbReference type="NCBI Taxonomy" id="2774190"/>
    <lineage>
        <taxon>Bacteria</taxon>
        <taxon>Pseudomonadati</taxon>
        <taxon>Pseudomonadota</taxon>
        <taxon>Alphaproteobacteria</taxon>
        <taxon>Caulobacterales</taxon>
        <taxon>Caulobacteraceae</taxon>
        <taxon>Brevundimonas</taxon>
    </lineage>
</organism>
<dbReference type="SMART" id="SM00267">
    <property type="entry name" value="GGDEF"/>
    <property type="match status" value="1"/>
</dbReference>
<dbReference type="RefSeq" id="WP_207931908.1">
    <property type="nucleotide sequence ID" value="NZ_CP062222.1"/>
</dbReference>
<dbReference type="InterPro" id="IPR043128">
    <property type="entry name" value="Rev_trsase/Diguanyl_cyclase"/>
</dbReference>
<dbReference type="InterPro" id="IPR029787">
    <property type="entry name" value="Nucleotide_cyclase"/>
</dbReference>
<dbReference type="PROSITE" id="PS50883">
    <property type="entry name" value="EAL"/>
    <property type="match status" value="1"/>
</dbReference>
<dbReference type="EMBL" id="CP062222">
    <property type="protein sequence ID" value="QTC92628.1"/>
    <property type="molecule type" value="Genomic_DNA"/>
</dbReference>